<feature type="transmembrane region" description="Helical" evidence="10">
    <location>
        <begin position="35"/>
        <end position="54"/>
    </location>
</feature>
<evidence type="ECO:0000256" key="3">
    <source>
        <dbReference type="ARBA" id="ARBA00022448"/>
    </source>
</evidence>
<dbReference type="Proteomes" id="UP000077407">
    <property type="component" value="Unassembled WGS sequence"/>
</dbReference>
<evidence type="ECO:0000256" key="5">
    <source>
        <dbReference type="ARBA" id="ARBA00022692"/>
    </source>
</evidence>
<dbReference type="Pfam" id="PF02699">
    <property type="entry name" value="YajC"/>
    <property type="match status" value="1"/>
</dbReference>
<keyword evidence="3" id="KW-0813">Transport</keyword>
<keyword evidence="4" id="KW-1003">Cell membrane</keyword>
<dbReference type="EMBL" id="LITT01000004">
    <property type="protein sequence ID" value="OAA91862.1"/>
    <property type="molecule type" value="Genomic_DNA"/>
</dbReference>
<dbReference type="AlphaFoldDB" id="A0A162L6N2"/>
<dbReference type="GO" id="GO:0005886">
    <property type="term" value="C:plasma membrane"/>
    <property type="evidence" value="ECO:0007669"/>
    <property type="project" value="UniProtKB-SubCell"/>
</dbReference>
<evidence type="ECO:0000313" key="12">
    <source>
        <dbReference type="Proteomes" id="UP000077407"/>
    </source>
</evidence>
<evidence type="ECO:0000313" key="11">
    <source>
        <dbReference type="EMBL" id="OAA91862.1"/>
    </source>
</evidence>
<evidence type="ECO:0000256" key="1">
    <source>
        <dbReference type="ARBA" id="ARBA00004162"/>
    </source>
</evidence>
<evidence type="ECO:0000256" key="10">
    <source>
        <dbReference type="SAM" id="Phobius"/>
    </source>
</evidence>
<reference evidence="11 12" key="1">
    <citation type="journal article" date="2015" name="Biotechnol. Bioeng.">
        <title>Genome sequence and phenotypic characterization of Caulobacter segnis.</title>
        <authorList>
            <person name="Patel S."/>
            <person name="Fletcher B."/>
            <person name="Scott D.C."/>
            <person name="Ely B."/>
        </authorList>
    </citation>
    <scope>NUCLEOTIDE SEQUENCE [LARGE SCALE GENOMIC DNA]</scope>
    <source>
        <strain evidence="11 12">ERI-2</strain>
    </source>
</reference>
<evidence type="ECO:0000256" key="9">
    <source>
        <dbReference type="ARBA" id="ARBA00023136"/>
    </source>
</evidence>
<comment type="caution">
    <text evidence="11">The sequence shown here is derived from an EMBL/GenBank/DDBJ whole genome shotgun (WGS) entry which is preliminary data.</text>
</comment>
<dbReference type="PRINTS" id="PR01853">
    <property type="entry name" value="YAJCTRNLCASE"/>
</dbReference>
<sequence>METISLNIKGKSLRNGINKVKNFVYQKEVKKLSSLGSLLPLLFIVVIFYLLIFLPESKRKKKYNAMLESLKVNDEVMTKGGIIGKVVNIQDRNITIQTGPDRVRIKLDKTGVLNILSETKSQENSSKKIEEKKEV</sequence>
<proteinExistence type="inferred from homology"/>
<dbReference type="NCBIfam" id="TIGR00739">
    <property type="entry name" value="yajC"/>
    <property type="match status" value="1"/>
</dbReference>
<keyword evidence="6" id="KW-0653">Protein transport</keyword>
<evidence type="ECO:0000256" key="6">
    <source>
        <dbReference type="ARBA" id="ARBA00022927"/>
    </source>
</evidence>
<dbReference type="SMART" id="SM01323">
    <property type="entry name" value="YajC"/>
    <property type="match status" value="1"/>
</dbReference>
<dbReference type="InterPro" id="IPR003849">
    <property type="entry name" value="Preprotein_translocase_YajC"/>
</dbReference>
<keyword evidence="7 10" id="KW-1133">Transmembrane helix</keyword>
<protein>
    <submittedName>
        <fullName evidence="11">Preprotein translocase subunit YajC</fullName>
    </submittedName>
</protein>
<dbReference type="PANTHER" id="PTHR33909:SF1">
    <property type="entry name" value="SEC TRANSLOCON ACCESSORY COMPLEX SUBUNIT YAJC"/>
    <property type="match status" value="1"/>
</dbReference>
<comment type="similarity">
    <text evidence="2">Belongs to the YajC family.</text>
</comment>
<keyword evidence="9 10" id="KW-0472">Membrane</keyword>
<evidence type="ECO:0000256" key="2">
    <source>
        <dbReference type="ARBA" id="ARBA00006742"/>
    </source>
</evidence>
<accession>A0A162L6N2</accession>
<gene>
    <name evidence="11" type="ORF">WY13_00507</name>
</gene>
<keyword evidence="8" id="KW-0811">Translocation</keyword>
<comment type="subcellular location">
    <subcellularLocation>
        <location evidence="1">Cell membrane</location>
        <topology evidence="1">Single-pass membrane protein</topology>
    </subcellularLocation>
</comment>
<evidence type="ECO:0000256" key="4">
    <source>
        <dbReference type="ARBA" id="ARBA00022475"/>
    </source>
</evidence>
<organism evidence="11 12">
    <name type="scientific">Clostridium ljungdahlii</name>
    <dbReference type="NCBI Taxonomy" id="1538"/>
    <lineage>
        <taxon>Bacteria</taxon>
        <taxon>Bacillati</taxon>
        <taxon>Bacillota</taxon>
        <taxon>Clostridia</taxon>
        <taxon>Eubacteriales</taxon>
        <taxon>Clostridiaceae</taxon>
        <taxon>Clostridium</taxon>
    </lineage>
</organism>
<keyword evidence="5 10" id="KW-0812">Transmembrane</keyword>
<evidence type="ECO:0000256" key="7">
    <source>
        <dbReference type="ARBA" id="ARBA00022989"/>
    </source>
</evidence>
<dbReference type="PATRIC" id="fig|1538.10.peg.1002"/>
<dbReference type="GO" id="GO:0015031">
    <property type="term" value="P:protein transport"/>
    <property type="evidence" value="ECO:0007669"/>
    <property type="project" value="UniProtKB-KW"/>
</dbReference>
<evidence type="ECO:0000256" key="8">
    <source>
        <dbReference type="ARBA" id="ARBA00023010"/>
    </source>
</evidence>
<name>A0A162L6N2_9CLOT</name>
<dbReference type="PANTHER" id="PTHR33909">
    <property type="entry name" value="SEC TRANSLOCON ACCESSORY COMPLEX SUBUNIT YAJC"/>
    <property type="match status" value="1"/>
</dbReference>